<accession>A0AAU8JFB6</accession>
<dbReference type="AlphaFoldDB" id="A0AAU8JFB6"/>
<organism evidence="1">
    <name type="scientific">Planktothricoides raciborskii GIHE-MW2</name>
    <dbReference type="NCBI Taxonomy" id="2792601"/>
    <lineage>
        <taxon>Bacteria</taxon>
        <taxon>Bacillati</taxon>
        <taxon>Cyanobacteriota</taxon>
        <taxon>Cyanophyceae</taxon>
        <taxon>Oscillatoriophycideae</taxon>
        <taxon>Oscillatoriales</taxon>
        <taxon>Oscillatoriaceae</taxon>
        <taxon>Planktothricoides</taxon>
    </lineage>
</organism>
<sequence>MIYLGNPSITPISAVVISRSANHLRKIKNIGDRDRFTQPQQVRV</sequence>
<evidence type="ECO:0000313" key="1">
    <source>
        <dbReference type="EMBL" id="XCM36855.1"/>
    </source>
</evidence>
<protein>
    <submittedName>
        <fullName evidence="1">Uncharacterized protein</fullName>
    </submittedName>
</protein>
<dbReference type="EMBL" id="CP159837">
    <property type="protein sequence ID" value="XCM36855.1"/>
    <property type="molecule type" value="Genomic_DNA"/>
</dbReference>
<reference evidence="1" key="1">
    <citation type="submission" date="2024-07" db="EMBL/GenBank/DDBJ databases">
        <authorList>
            <person name="Kim Y.J."/>
            <person name="Jeong J.Y."/>
        </authorList>
    </citation>
    <scope>NUCLEOTIDE SEQUENCE</scope>
    <source>
        <strain evidence="1">GIHE-MW2</strain>
    </source>
</reference>
<gene>
    <name evidence="1" type="ORF">ABWT76_005643</name>
</gene>
<proteinExistence type="predicted"/>
<name>A0AAU8JFB6_9CYAN</name>
<dbReference type="RefSeq" id="WP_255353289.1">
    <property type="nucleotide sequence ID" value="NZ_CP159837.1"/>
</dbReference>